<dbReference type="SMART" id="SM00304">
    <property type="entry name" value="HAMP"/>
    <property type="match status" value="1"/>
</dbReference>
<dbReference type="CDD" id="cd06225">
    <property type="entry name" value="HAMP"/>
    <property type="match status" value="1"/>
</dbReference>
<evidence type="ECO:0000256" key="11">
    <source>
        <dbReference type="ARBA" id="ARBA00022989"/>
    </source>
</evidence>
<dbReference type="InterPro" id="IPR036890">
    <property type="entry name" value="HATPase_C_sf"/>
</dbReference>
<dbReference type="Pfam" id="PF02518">
    <property type="entry name" value="HATPase_c"/>
    <property type="match status" value="1"/>
</dbReference>
<dbReference type="Gene3D" id="1.20.5.1930">
    <property type="match status" value="1"/>
</dbReference>
<keyword evidence="3 14" id="KW-1003">Cell membrane</keyword>
<dbReference type="Gene3D" id="1.20.120.960">
    <property type="entry name" value="Histidine kinase NarX, sensor domain"/>
    <property type="match status" value="1"/>
</dbReference>
<accession>A0ABN8E1Y8</accession>
<evidence type="ECO:0000313" key="19">
    <source>
        <dbReference type="Proteomes" id="UP000838748"/>
    </source>
</evidence>
<keyword evidence="7 15" id="KW-0812">Transmembrane</keyword>
<evidence type="ECO:0000256" key="15">
    <source>
        <dbReference type="SAM" id="Phobius"/>
    </source>
</evidence>
<evidence type="ECO:0000256" key="13">
    <source>
        <dbReference type="ARBA" id="ARBA00023136"/>
    </source>
</evidence>
<evidence type="ECO:0000256" key="3">
    <source>
        <dbReference type="ARBA" id="ARBA00022475"/>
    </source>
</evidence>
<organism evidence="18 19">
    <name type="scientific">Vibrio marisflavi CECT 7928</name>
    <dbReference type="NCBI Taxonomy" id="634439"/>
    <lineage>
        <taxon>Bacteria</taxon>
        <taxon>Pseudomonadati</taxon>
        <taxon>Pseudomonadota</taxon>
        <taxon>Gammaproteobacteria</taxon>
        <taxon>Vibrionales</taxon>
        <taxon>Vibrionaceae</taxon>
        <taxon>Vibrio</taxon>
    </lineage>
</organism>
<dbReference type="InterPro" id="IPR029095">
    <property type="entry name" value="NarX-like_N"/>
</dbReference>
<dbReference type="PANTHER" id="PTHR24421:SF10">
    <property type="entry name" value="NITRATE_NITRITE SENSOR PROTEIN NARQ"/>
    <property type="match status" value="1"/>
</dbReference>
<keyword evidence="9 14" id="KW-0418">Kinase</keyword>
<keyword evidence="4 14" id="KW-0997">Cell inner membrane</keyword>
<name>A0ABN8E1Y8_9VIBR</name>
<evidence type="ECO:0000256" key="8">
    <source>
        <dbReference type="ARBA" id="ARBA00022741"/>
    </source>
</evidence>
<dbReference type="InterPro" id="IPR003594">
    <property type="entry name" value="HATPase_dom"/>
</dbReference>
<comment type="subcellular location">
    <subcellularLocation>
        <location evidence="2">Cell inner membrane</location>
        <topology evidence="2">Multi-pass membrane protein</topology>
    </subcellularLocation>
</comment>
<keyword evidence="19" id="KW-1185">Reference proteome</keyword>
<dbReference type="PROSITE" id="PS50109">
    <property type="entry name" value="HIS_KIN"/>
    <property type="match status" value="1"/>
</dbReference>
<dbReference type="GO" id="GO:0004673">
    <property type="term" value="F:protein histidine kinase activity"/>
    <property type="evidence" value="ECO:0007669"/>
    <property type="project" value="UniProtKB-EC"/>
</dbReference>
<evidence type="ECO:0000256" key="7">
    <source>
        <dbReference type="ARBA" id="ARBA00022692"/>
    </source>
</evidence>
<dbReference type="Pfam" id="PF00672">
    <property type="entry name" value="HAMP"/>
    <property type="match status" value="1"/>
</dbReference>
<dbReference type="Pfam" id="PF13675">
    <property type="entry name" value="PilJ"/>
    <property type="match status" value="1"/>
</dbReference>
<dbReference type="EMBL" id="CAKLDM010000001">
    <property type="protein sequence ID" value="CAH0536883.1"/>
    <property type="molecule type" value="Genomic_DNA"/>
</dbReference>
<evidence type="ECO:0000256" key="10">
    <source>
        <dbReference type="ARBA" id="ARBA00022840"/>
    </source>
</evidence>
<comment type="caution">
    <text evidence="18">The sequence shown here is derived from an EMBL/GenBank/DDBJ whole genome shotgun (WGS) entry which is preliminary data.</text>
</comment>
<dbReference type="PIRSF" id="PIRSF003167">
    <property type="entry name" value="STHK_NarX/NarQ"/>
    <property type="match status" value="1"/>
</dbReference>
<feature type="transmembrane region" description="Helical" evidence="15">
    <location>
        <begin position="151"/>
        <end position="173"/>
    </location>
</feature>
<sequence length="564" mass="63847">MDSVKRSVTKTIATSMLTIVVLSILITGFSILTLSISINDAEAVNVAGSLRMQSYRLANDIRTDSKDYDSHILMFDHSIHSNAMLYLTDNMVPQPVQDDYQELLTQWEKVKAVLNSGDRHDYLDHVASFVAQIDSFVLKLQQMSENMLTRLAWVGGMGLVGIFFIGLYVVLFVRREVVGPMNDLLLASEQVQNQQFDIQLDESNKSEMGTLAKTFNEMAYGLGNQYHNLERIVDEKTNRLRKLNYSLELLYDSAQQLSLSRVDPESLSNILKNIVYVEGIKAVKLQIDESHESSQIYKQGDLSGELSVEHRLYFNGESLGYLYFEFDLVPPDQAIVDSFIQLFAQAISYYRSQRQVERLILMEERATIARELHDSLAQSLSYLKIQVSRLKKLSNQDNNKLVSVISELDIGLSSAYTQLRELLATFRLHIKEGSFGLALSEVVNQLSSQTKATILCNSELSSLDLSSNQQVHLLQLIREAILNAIKHAKAEHIWIDCTEVETEVIITIKDDGIGFDAEQKKDNHYGISIMRERALRLNGSIIINSKINQGSEVVLTYPKVENEE</sequence>
<dbReference type="CDD" id="cd22899">
    <property type="entry name" value="NarQ_sensor"/>
    <property type="match status" value="1"/>
</dbReference>
<evidence type="ECO:0000256" key="14">
    <source>
        <dbReference type="PIRNR" id="PIRNR003167"/>
    </source>
</evidence>
<dbReference type="SMART" id="SM00387">
    <property type="entry name" value="HATPase_c"/>
    <property type="match status" value="1"/>
</dbReference>
<dbReference type="CDD" id="cd16917">
    <property type="entry name" value="HATPase_UhpB-NarQ-NarX-like"/>
    <property type="match status" value="1"/>
</dbReference>
<evidence type="ECO:0000256" key="2">
    <source>
        <dbReference type="ARBA" id="ARBA00004429"/>
    </source>
</evidence>
<dbReference type="Proteomes" id="UP000838748">
    <property type="component" value="Unassembled WGS sequence"/>
</dbReference>
<evidence type="ECO:0000256" key="6">
    <source>
        <dbReference type="ARBA" id="ARBA00022679"/>
    </source>
</evidence>
<dbReference type="InterPro" id="IPR016380">
    <property type="entry name" value="Sig_transdc_His_kin_NarX/NarQ"/>
</dbReference>
<dbReference type="InterPro" id="IPR050482">
    <property type="entry name" value="Sensor_HK_TwoCompSys"/>
</dbReference>
<dbReference type="Gene3D" id="3.30.565.10">
    <property type="entry name" value="Histidine kinase-like ATPase, C-terminal domain"/>
    <property type="match status" value="1"/>
</dbReference>
<keyword evidence="8 14" id="KW-0547">Nucleotide-binding</keyword>
<evidence type="ECO:0000313" key="18">
    <source>
        <dbReference type="EMBL" id="CAH0536883.1"/>
    </source>
</evidence>
<evidence type="ECO:0000256" key="4">
    <source>
        <dbReference type="ARBA" id="ARBA00022519"/>
    </source>
</evidence>
<dbReference type="InterPro" id="IPR011712">
    <property type="entry name" value="Sig_transdc_His_kin_sub3_dim/P"/>
</dbReference>
<evidence type="ECO:0000256" key="5">
    <source>
        <dbReference type="ARBA" id="ARBA00022553"/>
    </source>
</evidence>
<dbReference type="EC" id="2.7.13.3" evidence="14"/>
<gene>
    <name evidence="18" type="primary">narQ</name>
    <name evidence="18" type="ORF">VMF7928_00774</name>
</gene>
<keyword evidence="5" id="KW-0597">Phosphoprotein</keyword>
<feature type="transmembrane region" description="Helical" evidence="15">
    <location>
        <begin position="12"/>
        <end position="36"/>
    </location>
</feature>
<dbReference type="Pfam" id="PF07730">
    <property type="entry name" value="HisKA_3"/>
    <property type="match status" value="1"/>
</dbReference>
<keyword evidence="6 14" id="KW-0808">Transferase</keyword>
<dbReference type="InterPro" id="IPR005467">
    <property type="entry name" value="His_kinase_dom"/>
</dbReference>
<feature type="domain" description="HAMP" evidence="17">
    <location>
        <begin position="175"/>
        <end position="227"/>
    </location>
</feature>
<dbReference type="SUPFAM" id="SSF55874">
    <property type="entry name" value="ATPase domain of HSP90 chaperone/DNA topoisomerase II/histidine kinase"/>
    <property type="match status" value="1"/>
</dbReference>
<keyword evidence="11 15" id="KW-1133">Transmembrane helix</keyword>
<dbReference type="PROSITE" id="PS50885">
    <property type="entry name" value="HAMP"/>
    <property type="match status" value="1"/>
</dbReference>
<comment type="catalytic activity">
    <reaction evidence="1 14">
        <text>ATP + protein L-histidine = ADP + protein N-phospho-L-histidine.</text>
        <dbReference type="EC" id="2.7.13.3"/>
    </reaction>
</comment>
<evidence type="ECO:0000256" key="12">
    <source>
        <dbReference type="ARBA" id="ARBA00023012"/>
    </source>
</evidence>
<dbReference type="NCBIfam" id="NF008184">
    <property type="entry name" value="PRK10935.1"/>
    <property type="match status" value="1"/>
</dbReference>
<dbReference type="PANTHER" id="PTHR24421">
    <property type="entry name" value="NITRATE/NITRITE SENSOR PROTEIN NARX-RELATED"/>
    <property type="match status" value="1"/>
</dbReference>
<evidence type="ECO:0000259" key="17">
    <source>
        <dbReference type="PROSITE" id="PS50885"/>
    </source>
</evidence>
<feature type="domain" description="Histidine kinase" evidence="16">
    <location>
        <begin position="367"/>
        <end position="561"/>
    </location>
</feature>
<evidence type="ECO:0000256" key="9">
    <source>
        <dbReference type="ARBA" id="ARBA00022777"/>
    </source>
</evidence>
<evidence type="ECO:0000259" key="16">
    <source>
        <dbReference type="PROSITE" id="PS50109"/>
    </source>
</evidence>
<evidence type="ECO:0000256" key="1">
    <source>
        <dbReference type="ARBA" id="ARBA00000085"/>
    </source>
</evidence>
<keyword evidence="10 14" id="KW-0067">ATP-binding</keyword>
<dbReference type="SUPFAM" id="SSF158472">
    <property type="entry name" value="HAMP domain-like"/>
    <property type="match status" value="1"/>
</dbReference>
<dbReference type="InterPro" id="IPR042295">
    <property type="entry name" value="NarX-like_N_sf"/>
</dbReference>
<proteinExistence type="predicted"/>
<protein>
    <recommendedName>
        <fullName evidence="14">Sensor protein</fullName>
        <ecNumber evidence="14">2.7.13.3</ecNumber>
    </recommendedName>
</protein>
<reference evidence="18" key="1">
    <citation type="submission" date="2021-11" db="EMBL/GenBank/DDBJ databases">
        <authorList>
            <person name="Rodrigo-Torres L."/>
            <person name="Arahal R. D."/>
            <person name="Lucena T."/>
        </authorList>
    </citation>
    <scope>NUCLEOTIDE SEQUENCE</scope>
    <source>
        <strain evidence="18">CECT 7928</strain>
    </source>
</reference>
<keyword evidence="13 14" id="KW-0472">Membrane</keyword>
<dbReference type="InterPro" id="IPR003660">
    <property type="entry name" value="HAMP_dom"/>
</dbReference>
<keyword evidence="12 14" id="KW-0902">Two-component regulatory system</keyword>